<keyword evidence="3" id="KW-0804">Transcription</keyword>
<dbReference type="Gene3D" id="1.10.10.60">
    <property type="entry name" value="Homeodomain-like"/>
    <property type="match status" value="1"/>
</dbReference>
<dbReference type="InterPro" id="IPR050204">
    <property type="entry name" value="AraC_XylS_family_regulators"/>
</dbReference>
<evidence type="ECO:0000259" key="5">
    <source>
        <dbReference type="PROSITE" id="PS01124"/>
    </source>
</evidence>
<dbReference type="Pfam" id="PF12833">
    <property type="entry name" value="HTH_18"/>
    <property type="match status" value="1"/>
</dbReference>
<evidence type="ECO:0000256" key="2">
    <source>
        <dbReference type="ARBA" id="ARBA00023125"/>
    </source>
</evidence>
<feature type="domain" description="HTH araC/xylS-type" evidence="5">
    <location>
        <begin position="232"/>
        <end position="333"/>
    </location>
</feature>
<evidence type="ECO:0000256" key="1">
    <source>
        <dbReference type="ARBA" id="ARBA00023015"/>
    </source>
</evidence>
<evidence type="ECO:0000256" key="4">
    <source>
        <dbReference type="SAM" id="MobiDB-lite"/>
    </source>
</evidence>
<dbReference type="PROSITE" id="PS00041">
    <property type="entry name" value="HTH_ARAC_FAMILY_1"/>
    <property type="match status" value="1"/>
</dbReference>
<protein>
    <recommendedName>
        <fullName evidence="5">HTH araC/xylS-type domain-containing protein</fullName>
    </recommendedName>
</protein>
<accession>A0ABN3QAN5</accession>
<reference evidence="6 7" key="1">
    <citation type="journal article" date="2019" name="Int. J. Syst. Evol. Microbiol.">
        <title>The Global Catalogue of Microorganisms (GCM) 10K type strain sequencing project: providing services to taxonomists for standard genome sequencing and annotation.</title>
        <authorList>
            <consortium name="The Broad Institute Genomics Platform"/>
            <consortium name="The Broad Institute Genome Sequencing Center for Infectious Disease"/>
            <person name="Wu L."/>
            <person name="Ma J."/>
        </authorList>
    </citation>
    <scope>NUCLEOTIDE SEQUENCE [LARGE SCALE GENOMIC DNA]</scope>
    <source>
        <strain evidence="6 7">JCM 16373</strain>
    </source>
</reference>
<feature type="compositionally biased region" description="Low complexity" evidence="4">
    <location>
        <begin position="1"/>
        <end position="31"/>
    </location>
</feature>
<feature type="compositionally biased region" description="Low complexity" evidence="4">
    <location>
        <begin position="335"/>
        <end position="353"/>
    </location>
</feature>
<organism evidence="6 7">
    <name type="scientific">Streptomyces axinellae</name>
    <dbReference type="NCBI Taxonomy" id="552788"/>
    <lineage>
        <taxon>Bacteria</taxon>
        <taxon>Bacillati</taxon>
        <taxon>Actinomycetota</taxon>
        <taxon>Actinomycetes</taxon>
        <taxon>Kitasatosporales</taxon>
        <taxon>Streptomycetaceae</taxon>
        <taxon>Streptomyces</taxon>
    </lineage>
</organism>
<dbReference type="PROSITE" id="PS01124">
    <property type="entry name" value="HTH_ARAC_FAMILY_2"/>
    <property type="match status" value="1"/>
</dbReference>
<sequence>MAGQEGARAQDAPAGAQGAGSARAEAPGARSARPRSAERGHSGARAAAPLPGSPGGPALPGRAGHPREDTGGIVAAHGLLARVHFRRRAAAGPLRRWVEHYWLIDWDLTEPYVSQVVPHPCVNVVLERRGAAGRAPDSGSVAGVGTGLYTTKLAGVGRVCGVQFRPGGFRPFLTPPRPLSAFTGQQLPLSRVFPGTEGQPARVLDPEDEDARVAALDALLLSLAPAPDPVAERAMVLAHRVRTDRSVARVERLAREEGVSVRTLQRLFATYVGVSPKWVILRYRVHEAMELATAGPGIDWGALAAGLGYSDQAHLVRDFTAAVGVPPSAYARAVARGPDTDTAAAPAPRPGAR</sequence>
<dbReference type="Pfam" id="PF20240">
    <property type="entry name" value="DUF6597"/>
    <property type="match status" value="1"/>
</dbReference>
<name>A0ABN3QAN5_9ACTN</name>
<comment type="caution">
    <text evidence="6">The sequence shown here is derived from an EMBL/GenBank/DDBJ whole genome shotgun (WGS) entry which is preliminary data.</text>
</comment>
<keyword evidence="2" id="KW-0238">DNA-binding</keyword>
<dbReference type="InterPro" id="IPR046532">
    <property type="entry name" value="DUF6597"/>
</dbReference>
<dbReference type="Proteomes" id="UP001501447">
    <property type="component" value="Unassembled WGS sequence"/>
</dbReference>
<evidence type="ECO:0000256" key="3">
    <source>
        <dbReference type="ARBA" id="ARBA00023163"/>
    </source>
</evidence>
<dbReference type="EMBL" id="BAAARJ010000012">
    <property type="protein sequence ID" value="GAA2621166.1"/>
    <property type="molecule type" value="Genomic_DNA"/>
</dbReference>
<dbReference type="PANTHER" id="PTHR46796">
    <property type="entry name" value="HTH-TYPE TRANSCRIPTIONAL ACTIVATOR RHAS-RELATED"/>
    <property type="match status" value="1"/>
</dbReference>
<dbReference type="InterPro" id="IPR018060">
    <property type="entry name" value="HTH_AraC"/>
</dbReference>
<gene>
    <name evidence="6" type="ORF">GCM10009863_39030</name>
</gene>
<feature type="region of interest" description="Disordered" evidence="4">
    <location>
        <begin position="1"/>
        <end position="70"/>
    </location>
</feature>
<keyword evidence="1" id="KW-0805">Transcription regulation</keyword>
<dbReference type="SMART" id="SM00342">
    <property type="entry name" value="HTH_ARAC"/>
    <property type="match status" value="1"/>
</dbReference>
<evidence type="ECO:0000313" key="7">
    <source>
        <dbReference type="Proteomes" id="UP001501447"/>
    </source>
</evidence>
<feature type="region of interest" description="Disordered" evidence="4">
    <location>
        <begin position="334"/>
        <end position="353"/>
    </location>
</feature>
<evidence type="ECO:0000313" key="6">
    <source>
        <dbReference type="EMBL" id="GAA2621166.1"/>
    </source>
</evidence>
<proteinExistence type="predicted"/>
<dbReference type="RefSeq" id="WP_344567608.1">
    <property type="nucleotide sequence ID" value="NZ_BAAARJ010000012.1"/>
</dbReference>
<dbReference type="PANTHER" id="PTHR46796:SF15">
    <property type="entry name" value="BLL1074 PROTEIN"/>
    <property type="match status" value="1"/>
</dbReference>
<keyword evidence="7" id="KW-1185">Reference proteome</keyword>
<dbReference type="InterPro" id="IPR018062">
    <property type="entry name" value="HTH_AraC-typ_CS"/>
</dbReference>